<accession>A0A078AAQ4</accession>
<organism evidence="1 2">
    <name type="scientific">Stylonychia lemnae</name>
    <name type="common">Ciliate</name>
    <dbReference type="NCBI Taxonomy" id="5949"/>
    <lineage>
        <taxon>Eukaryota</taxon>
        <taxon>Sar</taxon>
        <taxon>Alveolata</taxon>
        <taxon>Ciliophora</taxon>
        <taxon>Intramacronucleata</taxon>
        <taxon>Spirotrichea</taxon>
        <taxon>Stichotrichia</taxon>
        <taxon>Sporadotrichida</taxon>
        <taxon>Oxytrichidae</taxon>
        <taxon>Stylonychinae</taxon>
        <taxon>Stylonychia</taxon>
    </lineage>
</organism>
<protein>
    <submittedName>
        <fullName evidence="1">Uncharacterized protein</fullName>
    </submittedName>
</protein>
<keyword evidence="2" id="KW-1185">Reference proteome</keyword>
<dbReference type="Proteomes" id="UP000039865">
    <property type="component" value="Unassembled WGS sequence"/>
</dbReference>
<reference evidence="1 2" key="1">
    <citation type="submission" date="2014-06" db="EMBL/GenBank/DDBJ databases">
        <authorList>
            <person name="Swart Estienne"/>
        </authorList>
    </citation>
    <scope>NUCLEOTIDE SEQUENCE [LARGE SCALE GENOMIC DNA]</scope>
    <source>
        <strain evidence="1 2">130c</strain>
    </source>
</reference>
<name>A0A078AAQ4_STYLE</name>
<proteinExistence type="predicted"/>
<dbReference type="AlphaFoldDB" id="A0A078AAQ4"/>
<evidence type="ECO:0000313" key="1">
    <source>
        <dbReference type="EMBL" id="CDW78672.1"/>
    </source>
</evidence>
<dbReference type="InParanoid" id="A0A078AAQ4"/>
<sequence>MDLRANTKDKFLQIYLNKSLVQNQFDPQFNQGTKLENNKNGSIINKLNESRYKRLGSFSVDESHVNTEIAQYVKTYFEKNAKRESKSQVLLNIVQRSMKSIVAGISLWVPTIYKIIASNQDPVQYVYANVVEKFIGDQ</sequence>
<gene>
    <name evidence="1" type="primary">Contig8655.g9232</name>
    <name evidence="1" type="ORF">STYLEM_7653</name>
</gene>
<evidence type="ECO:0000313" key="2">
    <source>
        <dbReference type="Proteomes" id="UP000039865"/>
    </source>
</evidence>
<dbReference type="EMBL" id="CCKQ01007315">
    <property type="protein sequence ID" value="CDW78672.1"/>
    <property type="molecule type" value="Genomic_DNA"/>
</dbReference>